<dbReference type="InterPro" id="IPR036388">
    <property type="entry name" value="WH-like_DNA-bd_sf"/>
</dbReference>
<dbReference type="AlphaFoldDB" id="A0A7W3JPV1"/>
<dbReference type="SUPFAM" id="SSF46785">
    <property type="entry name" value="Winged helix' DNA-binding domain"/>
    <property type="match status" value="1"/>
</dbReference>
<sequence length="230" mass="24779">MNEQVNSLAARAARHAALGEPARLRLLDLLTLGDLSPTEVRERLGMTSNLVSHHLGVLETAGLITRTRSEGDARRSYVSLRREALTHLAPSADAAAHRVVFVCTANSARSQLAEMLWRTQSSVPAASAGTHPAPAVAAGAVRAAIRHGMNLGDATPRSVADVVRDTDLVITVCDSAYEERAYEERAARVSAPLHWSVPDPVRVGTDDAFDAAYDDLMRRVAEFAPRIRVS</sequence>
<keyword evidence="4" id="KW-1185">Reference proteome</keyword>
<dbReference type="SMART" id="SM00418">
    <property type="entry name" value="HTH_ARSR"/>
    <property type="match status" value="1"/>
</dbReference>
<dbReference type="Proteomes" id="UP000526083">
    <property type="component" value="Unassembled WGS sequence"/>
</dbReference>
<dbReference type="Gene3D" id="3.40.50.2300">
    <property type="match status" value="1"/>
</dbReference>
<dbReference type="SMART" id="SM00347">
    <property type="entry name" value="HTH_MARR"/>
    <property type="match status" value="1"/>
</dbReference>
<dbReference type="GO" id="GO:0046685">
    <property type="term" value="P:response to arsenic-containing substance"/>
    <property type="evidence" value="ECO:0007669"/>
    <property type="project" value="UniProtKB-KW"/>
</dbReference>
<evidence type="ECO:0000313" key="4">
    <source>
        <dbReference type="Proteomes" id="UP000526083"/>
    </source>
</evidence>
<name>A0A7W3JPV1_9MICO</name>
<dbReference type="PANTHER" id="PTHR43428">
    <property type="entry name" value="ARSENATE REDUCTASE"/>
    <property type="match status" value="1"/>
</dbReference>
<dbReference type="Gene3D" id="1.10.10.10">
    <property type="entry name" value="Winged helix-like DNA-binding domain superfamily/Winged helix DNA-binding domain"/>
    <property type="match status" value="1"/>
</dbReference>
<evidence type="ECO:0000259" key="2">
    <source>
        <dbReference type="PROSITE" id="PS50987"/>
    </source>
</evidence>
<evidence type="ECO:0000313" key="3">
    <source>
        <dbReference type="EMBL" id="MBA8816754.1"/>
    </source>
</evidence>
<evidence type="ECO:0000256" key="1">
    <source>
        <dbReference type="ARBA" id="ARBA00022849"/>
    </source>
</evidence>
<keyword evidence="1" id="KW-0059">Arsenical resistance</keyword>
<comment type="caution">
    <text evidence="3">The sequence shown here is derived from an EMBL/GenBank/DDBJ whole genome shotgun (WGS) entry which is preliminary data.</text>
</comment>
<reference evidence="3 4" key="1">
    <citation type="submission" date="2020-07" db="EMBL/GenBank/DDBJ databases">
        <title>Sequencing the genomes of 1000 actinobacteria strains.</title>
        <authorList>
            <person name="Klenk H.-P."/>
        </authorList>
    </citation>
    <scope>NUCLEOTIDE SEQUENCE [LARGE SCALE GENOMIC DNA]</scope>
    <source>
        <strain evidence="3 4">DSM 27576</strain>
    </source>
</reference>
<dbReference type="Pfam" id="PF12802">
    <property type="entry name" value="MarR_2"/>
    <property type="match status" value="1"/>
</dbReference>
<feature type="domain" description="HTH arsR-type" evidence="2">
    <location>
        <begin position="3"/>
        <end position="97"/>
    </location>
</feature>
<dbReference type="InterPro" id="IPR023485">
    <property type="entry name" value="Ptyr_pPase"/>
</dbReference>
<dbReference type="SMART" id="SM00226">
    <property type="entry name" value="LMWPc"/>
    <property type="match status" value="1"/>
</dbReference>
<dbReference type="Pfam" id="PF01451">
    <property type="entry name" value="LMWPc"/>
    <property type="match status" value="1"/>
</dbReference>
<dbReference type="PROSITE" id="PS50987">
    <property type="entry name" value="HTH_ARSR_2"/>
    <property type="match status" value="1"/>
</dbReference>
<dbReference type="InterPro" id="IPR036196">
    <property type="entry name" value="Ptyr_pPase_sf"/>
</dbReference>
<dbReference type="RefSeq" id="WP_167046466.1">
    <property type="nucleotide sequence ID" value="NZ_JAAOZB010000001.1"/>
</dbReference>
<dbReference type="CDD" id="cd00090">
    <property type="entry name" value="HTH_ARSR"/>
    <property type="match status" value="1"/>
</dbReference>
<protein>
    <submittedName>
        <fullName evidence="3">Protein-tyrosine-phosphatase</fullName>
    </submittedName>
</protein>
<dbReference type="InterPro" id="IPR036390">
    <property type="entry name" value="WH_DNA-bd_sf"/>
</dbReference>
<dbReference type="PANTHER" id="PTHR43428:SF1">
    <property type="entry name" value="ARSENATE REDUCTASE"/>
    <property type="match status" value="1"/>
</dbReference>
<dbReference type="InterPro" id="IPR011991">
    <property type="entry name" value="ArsR-like_HTH"/>
</dbReference>
<accession>A0A7W3JPV1</accession>
<proteinExistence type="predicted"/>
<dbReference type="GO" id="GO:0003700">
    <property type="term" value="F:DNA-binding transcription factor activity"/>
    <property type="evidence" value="ECO:0007669"/>
    <property type="project" value="InterPro"/>
</dbReference>
<dbReference type="SUPFAM" id="SSF52788">
    <property type="entry name" value="Phosphotyrosine protein phosphatases I"/>
    <property type="match status" value="1"/>
</dbReference>
<dbReference type="InterPro" id="IPR000835">
    <property type="entry name" value="HTH_MarR-typ"/>
</dbReference>
<organism evidence="3 4">
    <name type="scientific">Microbacterium halimionae</name>
    <dbReference type="NCBI Taxonomy" id="1526413"/>
    <lineage>
        <taxon>Bacteria</taxon>
        <taxon>Bacillati</taxon>
        <taxon>Actinomycetota</taxon>
        <taxon>Actinomycetes</taxon>
        <taxon>Micrococcales</taxon>
        <taxon>Microbacteriaceae</taxon>
        <taxon>Microbacterium</taxon>
    </lineage>
</organism>
<dbReference type="EMBL" id="JACGWY010000003">
    <property type="protein sequence ID" value="MBA8816754.1"/>
    <property type="molecule type" value="Genomic_DNA"/>
</dbReference>
<gene>
    <name evidence="3" type="ORF">FHX48_001847</name>
</gene>
<dbReference type="InterPro" id="IPR001845">
    <property type="entry name" value="HTH_ArsR_DNA-bd_dom"/>
</dbReference>